<dbReference type="Gene3D" id="1.20.140.10">
    <property type="entry name" value="Butyryl-CoA Dehydrogenase, subunit A, domain 3"/>
    <property type="match status" value="1"/>
</dbReference>
<evidence type="ECO:0000256" key="3">
    <source>
        <dbReference type="ARBA" id="ARBA00011738"/>
    </source>
</evidence>
<dbReference type="GO" id="GO:0033734">
    <property type="term" value="F:(R)-benzylsuccinyl-CoA dehydrogenase activity"/>
    <property type="evidence" value="ECO:0007669"/>
    <property type="project" value="UniProtKB-EC"/>
</dbReference>
<dbReference type="HOGENOM" id="CLU_018204_1_2_10"/>
<comment type="cofactor">
    <cofactor evidence="1 7">
        <name>FAD</name>
        <dbReference type="ChEBI" id="CHEBI:57692"/>
    </cofactor>
</comment>
<dbReference type="GO" id="GO:0003995">
    <property type="term" value="F:acyl-CoA dehydrogenase activity"/>
    <property type="evidence" value="ECO:0007669"/>
    <property type="project" value="TreeGrafter"/>
</dbReference>
<dbReference type="FunFam" id="2.40.110.10:FF:000002">
    <property type="entry name" value="Acyl-CoA dehydrogenase fadE12"/>
    <property type="match status" value="1"/>
</dbReference>
<dbReference type="PANTHER" id="PTHR48083:SF13">
    <property type="entry name" value="ACYL-COA DEHYDROGENASE FAMILY MEMBER 11"/>
    <property type="match status" value="1"/>
</dbReference>
<evidence type="ECO:0000259" key="10">
    <source>
        <dbReference type="Pfam" id="PF02771"/>
    </source>
</evidence>
<dbReference type="RefSeq" id="WP_013762577.1">
    <property type="nucleotide sequence ID" value="NC_015510.1"/>
</dbReference>
<dbReference type="OrthoDB" id="1489360at2"/>
<accession>F4KSP9</accession>
<dbReference type="InterPro" id="IPR013786">
    <property type="entry name" value="AcylCoA_DH/ox_N"/>
</dbReference>
<proteinExistence type="inferred from homology"/>
<dbReference type="InterPro" id="IPR006091">
    <property type="entry name" value="Acyl-CoA_Oxase/DH_mid-dom"/>
</dbReference>
<dbReference type="Pfam" id="PF02770">
    <property type="entry name" value="Acyl-CoA_dh_M"/>
    <property type="match status" value="1"/>
</dbReference>
<keyword evidence="12" id="KW-1185">Reference proteome</keyword>
<evidence type="ECO:0000259" key="9">
    <source>
        <dbReference type="Pfam" id="PF02770"/>
    </source>
</evidence>
<evidence type="ECO:0000259" key="8">
    <source>
        <dbReference type="Pfam" id="PF00441"/>
    </source>
</evidence>
<dbReference type="GO" id="GO:0005737">
    <property type="term" value="C:cytoplasm"/>
    <property type="evidence" value="ECO:0007669"/>
    <property type="project" value="TreeGrafter"/>
</dbReference>
<dbReference type="InterPro" id="IPR036250">
    <property type="entry name" value="AcylCo_DH-like_C"/>
</dbReference>
<name>F4KSP9_HALH1</name>
<dbReference type="EMBL" id="CP002691">
    <property type="protein sequence ID" value="AEE48013.1"/>
    <property type="molecule type" value="Genomic_DNA"/>
</dbReference>
<evidence type="ECO:0000256" key="1">
    <source>
        <dbReference type="ARBA" id="ARBA00001974"/>
    </source>
</evidence>
<evidence type="ECO:0000256" key="4">
    <source>
        <dbReference type="ARBA" id="ARBA00022630"/>
    </source>
</evidence>
<gene>
    <name evidence="11" type="ordered locus">Halhy_0100</name>
</gene>
<feature type="domain" description="Acyl-CoA dehydrogenase/oxidase N-terminal" evidence="10">
    <location>
        <begin position="13"/>
        <end position="126"/>
    </location>
</feature>
<reference key="2">
    <citation type="submission" date="2011-04" db="EMBL/GenBank/DDBJ databases">
        <title>Complete sequence of chromosome of Haliscomenobacter hydrossis DSM 1100.</title>
        <authorList>
            <consortium name="US DOE Joint Genome Institute (JGI-PGF)"/>
            <person name="Lucas S."/>
            <person name="Han J."/>
            <person name="Lapidus A."/>
            <person name="Bruce D."/>
            <person name="Goodwin L."/>
            <person name="Pitluck S."/>
            <person name="Peters L."/>
            <person name="Kyrpides N."/>
            <person name="Mavromatis K."/>
            <person name="Ivanova N."/>
            <person name="Ovchinnikova G."/>
            <person name="Pagani I."/>
            <person name="Daligault H."/>
            <person name="Detter J.C."/>
            <person name="Han C."/>
            <person name="Land M."/>
            <person name="Hauser L."/>
            <person name="Markowitz V."/>
            <person name="Cheng J.-F."/>
            <person name="Hugenholtz P."/>
            <person name="Woyke T."/>
            <person name="Wu D."/>
            <person name="Verbarg S."/>
            <person name="Frueling A."/>
            <person name="Brambilla E."/>
            <person name="Klenk H.-P."/>
            <person name="Eisen J.A."/>
        </authorList>
    </citation>
    <scope>NUCLEOTIDE SEQUENCE</scope>
    <source>
        <strain>DSM 1100</strain>
    </source>
</reference>
<evidence type="ECO:0000256" key="2">
    <source>
        <dbReference type="ARBA" id="ARBA00009347"/>
    </source>
</evidence>
<keyword evidence="5 7" id="KW-0274">FAD</keyword>
<dbReference type="Gene3D" id="1.10.540.10">
    <property type="entry name" value="Acyl-CoA dehydrogenase/oxidase, N-terminal domain"/>
    <property type="match status" value="1"/>
</dbReference>
<dbReference type="Proteomes" id="UP000008461">
    <property type="component" value="Chromosome"/>
</dbReference>
<evidence type="ECO:0000313" key="12">
    <source>
        <dbReference type="Proteomes" id="UP000008461"/>
    </source>
</evidence>
<protein>
    <submittedName>
        <fullName evidence="11">(R)-benzylsuccinyl-CoA dehydrogenase</fullName>
        <ecNumber evidence="11">1.3.8.3</ecNumber>
    </submittedName>
</protein>
<feature type="domain" description="Acyl-CoA dehydrogenase/oxidase C-terminal" evidence="8">
    <location>
        <begin position="242"/>
        <end position="393"/>
    </location>
</feature>
<dbReference type="GO" id="GO:0033539">
    <property type="term" value="P:fatty acid beta-oxidation using acyl-CoA dehydrogenase"/>
    <property type="evidence" value="ECO:0007669"/>
    <property type="project" value="TreeGrafter"/>
</dbReference>
<dbReference type="Pfam" id="PF02771">
    <property type="entry name" value="Acyl-CoA_dh_N"/>
    <property type="match status" value="1"/>
</dbReference>
<sequence length="400" mass="44328">MLTELIKSARVKALLPDIQAFMAAEVFPYDLAWSKLPFGELEPILEALREKVKARGWWLPCFDAHYGGMGLSLMEHAFISEAIGGSPFGYYLFNCQAPDIGNMELLHLAGTEAQKEQFLQPLAEGQFRSCFAMTEPEFAGSNPVRMGTIAKRVGDEYIINGHKWFTTGFDGSELTIVMAVTDPEAAPYQRASMIIVPTDTPGLQLIRNLSIMGHAGSGWPSHSEIRFENVRIPVENLLGGEGTGFMLAQVRLGPGRIHHCMRWMGICERAFDMMCRYAATREIEDGVFLGEKQMVQQMIAESRAEIDAAKLMVLSTALLIEKAGQRAAAEQISAIKFFTAKVLGDVLDRAIQVHGGLGITDDTILALYYREERAARIYDGTDETHKASLARKILKKYRGG</sequence>
<dbReference type="eggNOG" id="COG1960">
    <property type="taxonomic scope" value="Bacteria"/>
</dbReference>
<keyword evidence="6 7" id="KW-0560">Oxidoreductase</keyword>
<keyword evidence="4 7" id="KW-0285">Flavoprotein</keyword>
<feature type="domain" description="Acyl-CoA oxidase/dehydrogenase middle" evidence="9">
    <location>
        <begin position="130"/>
        <end position="230"/>
    </location>
</feature>
<dbReference type="InterPro" id="IPR037069">
    <property type="entry name" value="AcylCoA_DH/ox_N_sf"/>
</dbReference>
<dbReference type="KEGG" id="hhy:Halhy_0100"/>
<dbReference type="AlphaFoldDB" id="F4KSP9"/>
<dbReference type="PANTHER" id="PTHR48083">
    <property type="entry name" value="MEDIUM-CHAIN SPECIFIC ACYL-COA DEHYDROGENASE, MITOCHONDRIAL-RELATED"/>
    <property type="match status" value="1"/>
</dbReference>
<evidence type="ECO:0000256" key="6">
    <source>
        <dbReference type="ARBA" id="ARBA00023002"/>
    </source>
</evidence>
<evidence type="ECO:0000313" key="11">
    <source>
        <dbReference type="EMBL" id="AEE48013.1"/>
    </source>
</evidence>
<reference evidence="11 12" key="1">
    <citation type="journal article" date="2011" name="Stand. Genomic Sci.">
        <title>Complete genome sequence of Haliscomenobacter hydrossis type strain (O).</title>
        <authorList>
            <consortium name="US DOE Joint Genome Institute (JGI-PGF)"/>
            <person name="Daligault H."/>
            <person name="Lapidus A."/>
            <person name="Zeytun A."/>
            <person name="Nolan M."/>
            <person name="Lucas S."/>
            <person name="Del Rio T.G."/>
            <person name="Tice H."/>
            <person name="Cheng J.F."/>
            <person name="Tapia R."/>
            <person name="Han C."/>
            <person name="Goodwin L."/>
            <person name="Pitluck S."/>
            <person name="Liolios K."/>
            <person name="Pagani I."/>
            <person name="Ivanova N."/>
            <person name="Huntemann M."/>
            <person name="Mavromatis K."/>
            <person name="Mikhailova N."/>
            <person name="Pati A."/>
            <person name="Chen A."/>
            <person name="Palaniappan K."/>
            <person name="Land M."/>
            <person name="Hauser L."/>
            <person name="Brambilla E.M."/>
            <person name="Rohde M."/>
            <person name="Verbarg S."/>
            <person name="Goker M."/>
            <person name="Bristow J."/>
            <person name="Eisen J.A."/>
            <person name="Markowitz V."/>
            <person name="Hugenholtz P."/>
            <person name="Kyrpides N.C."/>
            <person name="Klenk H.P."/>
            <person name="Woyke T."/>
        </authorList>
    </citation>
    <scope>NUCLEOTIDE SEQUENCE [LARGE SCALE GENOMIC DNA]</scope>
    <source>
        <strain evidence="12">ATCC 27775 / DSM 1100 / LMG 10767 / O</strain>
    </source>
</reference>
<dbReference type="SUPFAM" id="SSF47203">
    <property type="entry name" value="Acyl-CoA dehydrogenase C-terminal domain-like"/>
    <property type="match status" value="1"/>
</dbReference>
<dbReference type="STRING" id="760192.Halhy_0100"/>
<dbReference type="InterPro" id="IPR009100">
    <property type="entry name" value="AcylCoA_DH/oxidase_NM_dom_sf"/>
</dbReference>
<comment type="subunit">
    <text evidence="3">Homodimer.</text>
</comment>
<dbReference type="InterPro" id="IPR050741">
    <property type="entry name" value="Acyl-CoA_dehydrogenase"/>
</dbReference>
<evidence type="ECO:0000256" key="7">
    <source>
        <dbReference type="RuleBase" id="RU362125"/>
    </source>
</evidence>
<evidence type="ECO:0000256" key="5">
    <source>
        <dbReference type="ARBA" id="ARBA00022827"/>
    </source>
</evidence>
<comment type="similarity">
    <text evidence="2 7">Belongs to the acyl-CoA dehydrogenase family.</text>
</comment>
<dbReference type="InterPro" id="IPR046373">
    <property type="entry name" value="Acyl-CoA_Oxase/DH_mid-dom_sf"/>
</dbReference>
<dbReference type="InterPro" id="IPR009075">
    <property type="entry name" value="AcylCo_DH/oxidase_C"/>
</dbReference>
<organism evidence="11 12">
    <name type="scientific">Haliscomenobacter hydrossis (strain ATCC 27775 / DSM 1100 / LMG 10767 / O)</name>
    <dbReference type="NCBI Taxonomy" id="760192"/>
    <lineage>
        <taxon>Bacteria</taxon>
        <taxon>Pseudomonadati</taxon>
        <taxon>Bacteroidota</taxon>
        <taxon>Saprospiria</taxon>
        <taxon>Saprospirales</taxon>
        <taxon>Haliscomenobacteraceae</taxon>
        <taxon>Haliscomenobacter</taxon>
    </lineage>
</organism>
<dbReference type="SUPFAM" id="SSF56645">
    <property type="entry name" value="Acyl-CoA dehydrogenase NM domain-like"/>
    <property type="match status" value="1"/>
</dbReference>
<dbReference type="EC" id="1.3.8.3" evidence="11"/>
<dbReference type="GO" id="GO:0050660">
    <property type="term" value="F:flavin adenine dinucleotide binding"/>
    <property type="evidence" value="ECO:0007669"/>
    <property type="project" value="InterPro"/>
</dbReference>
<dbReference type="Gene3D" id="2.40.110.10">
    <property type="entry name" value="Butyryl-CoA Dehydrogenase, subunit A, domain 2"/>
    <property type="match status" value="1"/>
</dbReference>
<dbReference type="Pfam" id="PF00441">
    <property type="entry name" value="Acyl-CoA_dh_1"/>
    <property type="match status" value="1"/>
</dbReference>